<gene>
    <name evidence="2" type="ORF">CVT26_012318</name>
</gene>
<dbReference type="EMBL" id="NHYE01000990">
    <property type="protein sequence ID" value="PPR00724.1"/>
    <property type="molecule type" value="Genomic_DNA"/>
</dbReference>
<dbReference type="AlphaFoldDB" id="A0A409YCK8"/>
<protein>
    <submittedName>
        <fullName evidence="2">Uncharacterized protein</fullName>
    </submittedName>
</protein>
<evidence type="ECO:0000313" key="3">
    <source>
        <dbReference type="Proteomes" id="UP000284706"/>
    </source>
</evidence>
<reference evidence="2 3" key="1">
    <citation type="journal article" date="2018" name="Evol. Lett.">
        <title>Horizontal gene cluster transfer increased hallucinogenic mushroom diversity.</title>
        <authorList>
            <person name="Reynolds H.T."/>
            <person name="Vijayakumar V."/>
            <person name="Gluck-Thaler E."/>
            <person name="Korotkin H.B."/>
            <person name="Matheny P.B."/>
            <person name="Slot J.C."/>
        </authorList>
    </citation>
    <scope>NUCLEOTIDE SEQUENCE [LARGE SCALE GENOMIC DNA]</scope>
    <source>
        <strain evidence="2 3">SRW20</strain>
    </source>
</reference>
<dbReference type="STRING" id="231916.A0A409YCK8"/>
<keyword evidence="3" id="KW-1185">Reference proteome</keyword>
<evidence type="ECO:0000256" key="1">
    <source>
        <dbReference type="SAM" id="MobiDB-lite"/>
    </source>
</evidence>
<feature type="compositionally biased region" description="Low complexity" evidence="1">
    <location>
        <begin position="916"/>
        <end position="928"/>
    </location>
</feature>
<feature type="compositionally biased region" description="Acidic residues" evidence="1">
    <location>
        <begin position="955"/>
        <end position="1016"/>
    </location>
</feature>
<evidence type="ECO:0000313" key="2">
    <source>
        <dbReference type="EMBL" id="PPR00724.1"/>
    </source>
</evidence>
<feature type="compositionally biased region" description="Basic and acidic residues" evidence="1">
    <location>
        <begin position="744"/>
        <end position="755"/>
    </location>
</feature>
<feature type="compositionally biased region" description="Polar residues" evidence="1">
    <location>
        <begin position="703"/>
        <end position="715"/>
    </location>
</feature>
<feature type="compositionally biased region" description="Acidic residues" evidence="1">
    <location>
        <begin position="929"/>
        <end position="948"/>
    </location>
</feature>
<name>A0A409YCK8_9AGAR</name>
<accession>A0A409YCK8</accession>
<feature type="region of interest" description="Disordered" evidence="1">
    <location>
        <begin position="699"/>
        <end position="755"/>
    </location>
</feature>
<feature type="region of interest" description="Disordered" evidence="1">
    <location>
        <begin position="54"/>
        <end position="97"/>
    </location>
</feature>
<organism evidence="2 3">
    <name type="scientific">Gymnopilus dilepis</name>
    <dbReference type="NCBI Taxonomy" id="231916"/>
    <lineage>
        <taxon>Eukaryota</taxon>
        <taxon>Fungi</taxon>
        <taxon>Dikarya</taxon>
        <taxon>Basidiomycota</taxon>
        <taxon>Agaricomycotina</taxon>
        <taxon>Agaricomycetes</taxon>
        <taxon>Agaricomycetidae</taxon>
        <taxon>Agaricales</taxon>
        <taxon>Agaricineae</taxon>
        <taxon>Hymenogastraceae</taxon>
        <taxon>Gymnopilus</taxon>
    </lineage>
</organism>
<sequence>MTRQLKCLGCKSETFQTERGLSRHRATCGPYKRFMKKKVENFAFLAMTDNAAGTSADTSNEIAPVRTEQPPEFAPSDPVMEPVPSPPQEYRASGLPRRQTRLPRRYQDILPAPPPVITEPEPGIHEATPSPSPVVNISHKTTSNSYGIYRVYKSGTPSITPDDNFHLDSVADNPNFTRSGSLSTNTWGSPFGINEADIQNTASSVQHPFANSSVCRLMSWFYGGVSKTLKDLNSLVHNVLLAPDFKLEDLVNFDATKEAKKLDSFSGMATDVPSSESPPLKDGWIKGSVSIPLPCARFSFGSEADAPTFVVEDVYYRKPLDVIKEAFREKAAEGFHTAPYKEYWQSKPDDPPERIYSELYNTDAIKLARVDDEYRREAIETARRRIFMKGAPVNAKSISDLLGSTTPSRVSLQLISIIKYVTYDNQSAFSERLGPYGLNYYCLFVVDLLHEFELGVWKAVFTHLIRILYAQGQDAVQVLNERYRQMPTFGRDTIRKFCSNVSEMRKLAGRDFEDLLQCAVPAFEGLLDDKNNAILMDLLYELATWHSLAKLRLHTDSTLDALANSATRLGSVLRKFESTTCAEFTTKELPSEEAKRGRRKAAKAKKKGQTGAPMSEKRKGKQRATSTGPVRQRNFALSTYKLHCLADYPNAIRTYGTTDGLSSQIGEREHRRCKQFYPRVHKGSKHYTIGIAKHVRRERIIHNISQKNNKSSATKRPTKKQKKAPSGNPSIPFEEASEKMSTARPEKHYQMSDEKRHPVPIAPYLHEHSGDPAIKVQLSICLSRLSFDDFLPRLKDHLLARIRKLDYDGDETPFSDEERASVRFAKQQIYQHKVLRVNYTTYDMRREQDSLNPRTHANIMVLAHNDNVDGGHPYWYARIIGIYHALVLHPSSRDPIHMDFLWIRWYGCDPDPRGMNETNSSSSTSSDSENTDPEEEDEEEDEEEEEEVAIAAEEGGQEEDDEEVSEDEQVEEEMDFGYAIDEEQEEQEDEGGDEEELEELEDEVPDDVLGPEDGLDVDDELEALGYADP</sequence>
<dbReference type="Proteomes" id="UP000284706">
    <property type="component" value="Unassembled WGS sequence"/>
</dbReference>
<comment type="caution">
    <text evidence="2">The sequence shown here is derived from an EMBL/GenBank/DDBJ whole genome shotgun (WGS) entry which is preliminary data.</text>
</comment>
<dbReference type="OrthoDB" id="2687259at2759"/>
<dbReference type="InParanoid" id="A0A409YCK8"/>
<feature type="compositionally biased region" description="Basic residues" evidence="1">
    <location>
        <begin position="596"/>
        <end position="608"/>
    </location>
</feature>
<proteinExistence type="predicted"/>
<feature type="region of interest" description="Disordered" evidence="1">
    <location>
        <begin position="914"/>
        <end position="1016"/>
    </location>
</feature>
<feature type="region of interest" description="Disordered" evidence="1">
    <location>
        <begin position="587"/>
        <end position="632"/>
    </location>
</feature>